<dbReference type="Proteomes" id="UP000176562">
    <property type="component" value="Chromosome"/>
</dbReference>
<sequence length="60" mass="6842">MSDHPKLESHWQVEGDALTNHYVLKEEILEEEFAAERYGVALIWNLLTATEPPPQALRGP</sequence>
<gene>
    <name evidence="1" type="ORF">LPB142_14330</name>
</gene>
<proteinExistence type="predicted"/>
<reference evidence="1 2" key="1">
    <citation type="submission" date="2016-10" db="EMBL/GenBank/DDBJ databases">
        <title>Rhodobacter sp. LPB0142, isolated from sea water.</title>
        <authorList>
            <person name="Kim E."/>
            <person name="Yi H."/>
        </authorList>
    </citation>
    <scope>NUCLEOTIDE SEQUENCE [LARGE SCALE GENOMIC DNA]</scope>
    <source>
        <strain evidence="1 2">LPB0142</strain>
    </source>
</reference>
<dbReference type="RefSeq" id="WP_068765356.1">
    <property type="nucleotide sequence ID" value="NZ_CP017781.1"/>
</dbReference>
<accession>A0A1D9MEQ7</accession>
<protein>
    <submittedName>
        <fullName evidence="1">Uncharacterized protein</fullName>
    </submittedName>
</protein>
<dbReference type="STRING" id="1850250.LPB142_14330"/>
<evidence type="ECO:0000313" key="1">
    <source>
        <dbReference type="EMBL" id="AOZ70354.1"/>
    </source>
</evidence>
<keyword evidence="2" id="KW-1185">Reference proteome</keyword>
<evidence type="ECO:0000313" key="2">
    <source>
        <dbReference type="Proteomes" id="UP000176562"/>
    </source>
</evidence>
<name>A0A1D9MEQ7_9RHOB</name>
<dbReference type="EMBL" id="CP017781">
    <property type="protein sequence ID" value="AOZ70354.1"/>
    <property type="molecule type" value="Genomic_DNA"/>
</dbReference>
<dbReference type="KEGG" id="rhp:LPB142_14330"/>
<organism evidence="1 2">
    <name type="scientific">Rhodobacter xanthinilyticus</name>
    <dbReference type="NCBI Taxonomy" id="1850250"/>
    <lineage>
        <taxon>Bacteria</taxon>
        <taxon>Pseudomonadati</taxon>
        <taxon>Pseudomonadota</taxon>
        <taxon>Alphaproteobacteria</taxon>
        <taxon>Rhodobacterales</taxon>
        <taxon>Rhodobacter group</taxon>
        <taxon>Rhodobacter</taxon>
    </lineage>
</organism>
<dbReference type="AlphaFoldDB" id="A0A1D9MEQ7"/>